<dbReference type="SUPFAM" id="SSF48371">
    <property type="entry name" value="ARM repeat"/>
    <property type="match status" value="1"/>
</dbReference>
<dbReference type="Proteomes" id="UP000193642">
    <property type="component" value="Unassembled WGS sequence"/>
</dbReference>
<evidence type="ECO:0000256" key="3">
    <source>
        <dbReference type="ARBA" id="ARBA00022737"/>
    </source>
</evidence>
<reference evidence="9 10" key="1">
    <citation type="submission" date="2016-07" db="EMBL/GenBank/DDBJ databases">
        <title>Pervasive Adenine N6-methylation of Active Genes in Fungi.</title>
        <authorList>
            <consortium name="DOE Joint Genome Institute"/>
            <person name="Mondo S.J."/>
            <person name="Dannebaum R.O."/>
            <person name="Kuo R.C."/>
            <person name="Labutti K."/>
            <person name="Haridas S."/>
            <person name="Kuo A."/>
            <person name="Salamov A."/>
            <person name="Ahrendt S.R."/>
            <person name="Lipzen A."/>
            <person name="Sullivan W."/>
            <person name="Andreopoulos W.B."/>
            <person name="Clum A."/>
            <person name="Lindquist E."/>
            <person name="Daum C."/>
            <person name="Ramamoorthy G.K."/>
            <person name="Gryganskyi A."/>
            <person name="Culley D."/>
            <person name="Magnuson J.K."/>
            <person name="James T.Y."/>
            <person name="O'Malley M.A."/>
            <person name="Stajich J.E."/>
            <person name="Spatafora J.W."/>
            <person name="Visel A."/>
            <person name="Grigoriev I.V."/>
        </authorList>
    </citation>
    <scope>NUCLEOTIDE SEQUENCE [LARGE SCALE GENOMIC DNA]</scope>
    <source>
        <strain evidence="9 10">JEL800</strain>
    </source>
</reference>
<feature type="region of interest" description="Disordered" evidence="7">
    <location>
        <begin position="1454"/>
        <end position="1516"/>
    </location>
</feature>
<evidence type="ECO:0000313" key="9">
    <source>
        <dbReference type="EMBL" id="ORY44291.1"/>
    </source>
</evidence>
<sequence length="1516" mass="166473">MDSQNTQSLPRNSLAQKSLDFCIKNFMEPQKPKVPNFTSAVEWLENLDSSMLTPLQKQMDLQMLSLFPAPVPPQHPESPPKRSRSSISTDAKTPASALDSQASAPVTPVSRKHSQPSQRVNSSSAIPSSSTRHPTPRRATSLNSIVSTPAVEDDLRDVEVELRDGTWKNVLAKCVDATTSLLKADDLIQSGEIDSSPLIDPDTKLPVLAALDAIHRPFRRLVDMKKISEFVDAIEEEEGDGWIKRVVRVCEKVLTGCECIHLFVTKKESGGEDEDQANQDEDEKDDDDVDKLLHSSTLGLESASLLVSLLTHLGPTTNRHGETNNKTRPNLTLLTLLFSHAQFTDSLIITTYVSLIPLFFTEPSTTVTSIGLEKLQTTCLHLLCTLFSRNPGHRVPMMEEIAGYCRKSASVARTYKLRSSINASGKNIQMVSALVVSLIQSTFCGVDVLDCVHEVRDAVKAGRNEDGDERIGVERLVGVAKQGLDSSQACGLFFFKYLIGRAFVEGKSAVSTPGKRGGGGLVGGGVETELRSVLENLVEDLVVLLGEPEWPGADFLVLLFCKMMTQALDDTKKNQDIPIKSLGLDFLGQLTSRLFSLTNVKCLGSKVEGLMDTKELETFANSLQGPIASESGGASMGKLSGLWEVQSFVVEYLKEERENDGGYDGARTFHVFNWIHTLSNTFTTISTQKEPLASTLRTLLLYYYRLPHTLLSKQSLPTDTLDPTTTLKLSAWCLLRRSHLYTLRENLLHYILASVDSETITLSDVVSVDASVLSLGSVKSVISNRLLDPSKSVRDAAVELVGGYLMREWNERLVEEYYPILVPRMLDRVLKLMKEVVAGAMAQEVSEESEMSRSMSEKCVEVVVKLMGRVGDEETAVQDLAVKCLAEIWFSPFKTLSGSQGGGSGGSGKQAVDDSVESVVASLSKRSLAYVDQSVQGKFEIKSRTSFGVGNSVGAVDAIGDVIKKLLETNVVKNRDVVVVSRSLVECLTEGILVAEKNHEKDVIKTSLMLLNQISRVLPQLLLPHVKMLHMYLKGTGLPNNQADRAAMLNEERITAAVVSILGVVIPHTKDPDLSLMDAIEGDLLVLLSKRTLPVVNLIVPCLATIVHQVTKNYAKLTKVLKTCLDNFQKSRQMINSTDFASYRIDQIFVEFLKTEQIRMMQEELAKVSTLFQAANVNTKTVDIKVLIGNADEMADAGVSSAVMQMYLNYILEGLMSVDVTLSTTAFDAVCIIIEQGLAHPLLCVPFVIAMQTSVIPSVRDRAIIIYDNLAEKHQRYTIESHESEEDGVNGPLAFKRPRRNEFLMTLVRSFDVDVNLSKICGGKLGTLNYKSADEVLNIIYHICQVLSVSGETVLKAIEDLKKTDSQDEKVLAATAKSSILMGMLVKLKTFFQKLYDLSESKCRRFAPSESSRNTEKSRPATRQQSASSVIDWSSWPILTTDIVNYLEGTQELSVSTGSSAPSKKPRRSSLKGSGSSRAPSRVAFDADSVLDSPSASERPKRSMSRASVVDLSSDE</sequence>
<dbReference type="GO" id="GO:0010468">
    <property type="term" value="P:regulation of gene expression"/>
    <property type="evidence" value="ECO:0007669"/>
    <property type="project" value="InterPro"/>
</dbReference>
<gene>
    <name evidence="9" type="ORF">BCR33DRAFT_716865</name>
</gene>
<keyword evidence="10" id="KW-1185">Reference proteome</keyword>
<feature type="region of interest" description="Disordered" evidence="7">
    <location>
        <begin position="1407"/>
        <end position="1426"/>
    </location>
</feature>
<keyword evidence="4 6" id="KW-0539">Nucleus</keyword>
<dbReference type="PANTHER" id="PTHR21704:SF18">
    <property type="entry name" value="NIPPED-B-LIKE PROTEIN"/>
    <property type="match status" value="1"/>
</dbReference>
<dbReference type="Pfam" id="PF12830">
    <property type="entry name" value="Nipped-B_C"/>
    <property type="match status" value="1"/>
</dbReference>
<comment type="subcellular location">
    <subcellularLocation>
        <location evidence="1 6">Nucleus</location>
    </subcellularLocation>
</comment>
<dbReference type="InterPro" id="IPR026003">
    <property type="entry name" value="Cohesin_HEAT"/>
</dbReference>
<dbReference type="EMBL" id="MCGO01000022">
    <property type="protein sequence ID" value="ORY44291.1"/>
    <property type="molecule type" value="Genomic_DNA"/>
</dbReference>
<evidence type="ECO:0000256" key="4">
    <source>
        <dbReference type="ARBA" id="ARBA00023242"/>
    </source>
</evidence>
<evidence type="ECO:0000256" key="1">
    <source>
        <dbReference type="ARBA" id="ARBA00004123"/>
    </source>
</evidence>
<dbReference type="GO" id="GO:0003682">
    <property type="term" value="F:chromatin binding"/>
    <property type="evidence" value="ECO:0007669"/>
    <property type="project" value="TreeGrafter"/>
</dbReference>
<feature type="region of interest" description="Disordered" evidence="7">
    <location>
        <begin position="67"/>
        <end position="145"/>
    </location>
</feature>
<dbReference type="GO" id="GO:0034087">
    <property type="term" value="P:establishment of mitotic sister chromatid cohesion"/>
    <property type="evidence" value="ECO:0007669"/>
    <property type="project" value="TreeGrafter"/>
</dbReference>
<dbReference type="PANTHER" id="PTHR21704">
    <property type="entry name" value="NIPPED-B-LIKE PROTEIN DELANGIN SCC2-RELATED"/>
    <property type="match status" value="1"/>
</dbReference>
<dbReference type="InterPro" id="IPR016024">
    <property type="entry name" value="ARM-type_fold"/>
</dbReference>
<organism evidence="9 10">
    <name type="scientific">Rhizoclosmatium globosum</name>
    <dbReference type="NCBI Taxonomy" id="329046"/>
    <lineage>
        <taxon>Eukaryota</taxon>
        <taxon>Fungi</taxon>
        <taxon>Fungi incertae sedis</taxon>
        <taxon>Chytridiomycota</taxon>
        <taxon>Chytridiomycota incertae sedis</taxon>
        <taxon>Chytridiomycetes</taxon>
        <taxon>Chytridiales</taxon>
        <taxon>Chytriomycetaceae</taxon>
        <taxon>Rhizoclosmatium</taxon>
    </lineage>
</organism>
<evidence type="ECO:0000256" key="6">
    <source>
        <dbReference type="RuleBase" id="RU364107"/>
    </source>
</evidence>
<name>A0A1Y2CB62_9FUNG</name>
<feature type="compositionally biased region" description="Polar residues" evidence="7">
    <location>
        <begin position="115"/>
        <end position="145"/>
    </location>
</feature>
<dbReference type="InterPro" id="IPR033031">
    <property type="entry name" value="Scc2/Nipped-B"/>
</dbReference>
<feature type="domain" description="Sister chromatid cohesion C-terminal" evidence="8">
    <location>
        <begin position="1200"/>
        <end position="1276"/>
    </location>
</feature>
<comment type="caution">
    <text evidence="9">The sequence shown here is derived from an EMBL/GenBank/DDBJ whole genome shotgun (WGS) entry which is preliminary data.</text>
</comment>
<evidence type="ECO:0000256" key="7">
    <source>
        <dbReference type="SAM" id="MobiDB-lite"/>
    </source>
</evidence>
<comment type="similarity">
    <text evidence="2 6">Belongs to the SCC2/Nipped-B family.</text>
</comment>
<dbReference type="GO" id="GO:0061775">
    <property type="term" value="F:cohesin loader activity"/>
    <property type="evidence" value="ECO:0007669"/>
    <property type="project" value="InterPro"/>
</dbReference>
<dbReference type="InterPro" id="IPR024986">
    <property type="entry name" value="Nipped-B_C"/>
</dbReference>
<dbReference type="GO" id="GO:0090694">
    <property type="term" value="C:Scc2-Scc4 cohesin loading complex"/>
    <property type="evidence" value="ECO:0007669"/>
    <property type="project" value="TreeGrafter"/>
</dbReference>
<dbReference type="GO" id="GO:0140588">
    <property type="term" value="P:chromatin looping"/>
    <property type="evidence" value="ECO:0007669"/>
    <property type="project" value="InterPro"/>
</dbReference>
<dbReference type="GO" id="GO:0071169">
    <property type="term" value="P:establishment of protein localization to chromatin"/>
    <property type="evidence" value="ECO:0007669"/>
    <property type="project" value="TreeGrafter"/>
</dbReference>
<evidence type="ECO:0000259" key="8">
    <source>
        <dbReference type="Pfam" id="PF12830"/>
    </source>
</evidence>
<proteinExistence type="inferred from homology"/>
<keyword evidence="3 6" id="KW-0677">Repeat</keyword>
<protein>
    <recommendedName>
        <fullName evidence="6">Sister chromatid cohesion protein</fullName>
    </recommendedName>
</protein>
<dbReference type="STRING" id="329046.A0A1Y2CB62"/>
<evidence type="ECO:0000256" key="5">
    <source>
        <dbReference type="ARBA" id="ARBA00023306"/>
    </source>
</evidence>
<dbReference type="GO" id="GO:1990414">
    <property type="term" value="P:replication-born double-strand break repair via sister chromatid exchange"/>
    <property type="evidence" value="ECO:0007669"/>
    <property type="project" value="TreeGrafter"/>
</dbReference>
<feature type="compositionally biased region" description="Low complexity" evidence="7">
    <location>
        <begin position="1471"/>
        <end position="1481"/>
    </location>
</feature>
<evidence type="ECO:0000313" key="10">
    <source>
        <dbReference type="Proteomes" id="UP000193642"/>
    </source>
</evidence>
<accession>A0A1Y2CB62</accession>
<keyword evidence="5 6" id="KW-0131">Cell cycle</keyword>
<evidence type="ECO:0000256" key="2">
    <source>
        <dbReference type="ARBA" id="ARBA00009252"/>
    </source>
</evidence>
<dbReference type="OrthoDB" id="418242at2759"/>
<dbReference type="Pfam" id="PF12765">
    <property type="entry name" value="Cohesin_HEAT"/>
    <property type="match status" value="1"/>
</dbReference>